<accession>A0A0B7BGX2</accession>
<dbReference type="AlphaFoldDB" id="A0A0B7BGX2"/>
<dbReference type="Gene3D" id="3.30.160.60">
    <property type="entry name" value="Classic Zinc Finger"/>
    <property type="match status" value="2"/>
</dbReference>
<dbReference type="GO" id="GO:0031519">
    <property type="term" value="C:PcG protein complex"/>
    <property type="evidence" value="ECO:0007669"/>
    <property type="project" value="TreeGrafter"/>
</dbReference>
<feature type="domain" description="C2H2-type" evidence="7">
    <location>
        <begin position="238"/>
        <end position="265"/>
    </location>
</feature>
<dbReference type="FunFam" id="3.30.160.60:FF:000446">
    <property type="entry name" value="Zinc finger protein"/>
    <property type="match status" value="1"/>
</dbReference>
<evidence type="ECO:0000259" key="7">
    <source>
        <dbReference type="PROSITE" id="PS50157"/>
    </source>
</evidence>
<dbReference type="GO" id="GO:0000978">
    <property type="term" value="F:RNA polymerase II cis-regulatory region sequence-specific DNA binding"/>
    <property type="evidence" value="ECO:0007669"/>
    <property type="project" value="TreeGrafter"/>
</dbReference>
<keyword evidence="5" id="KW-0539">Nucleus</keyword>
<dbReference type="PANTHER" id="PTHR14003:SF23">
    <property type="entry name" value="ZINC FINGER PROTEIN 143"/>
    <property type="match status" value="1"/>
</dbReference>
<dbReference type="PROSITE" id="PS00028">
    <property type="entry name" value="ZINC_FINGER_C2H2_1"/>
    <property type="match status" value="2"/>
</dbReference>
<evidence type="ECO:0000256" key="4">
    <source>
        <dbReference type="ARBA" id="ARBA00022833"/>
    </source>
</evidence>
<keyword evidence="3 6" id="KW-0863">Zinc-finger</keyword>
<dbReference type="SUPFAM" id="SSF57667">
    <property type="entry name" value="beta-beta-alpha zinc fingers"/>
    <property type="match status" value="1"/>
</dbReference>
<dbReference type="SMART" id="SM00355">
    <property type="entry name" value="ZnF_C2H2"/>
    <property type="match status" value="2"/>
</dbReference>
<dbReference type="GO" id="GO:0005667">
    <property type="term" value="C:transcription regulator complex"/>
    <property type="evidence" value="ECO:0007669"/>
    <property type="project" value="TreeGrafter"/>
</dbReference>
<keyword evidence="1" id="KW-0479">Metal-binding</keyword>
<dbReference type="InterPro" id="IPR013087">
    <property type="entry name" value="Znf_C2H2_type"/>
</dbReference>
<organism evidence="8">
    <name type="scientific">Arion vulgaris</name>
    <dbReference type="NCBI Taxonomy" id="1028688"/>
    <lineage>
        <taxon>Eukaryota</taxon>
        <taxon>Metazoa</taxon>
        <taxon>Spiralia</taxon>
        <taxon>Lophotrochozoa</taxon>
        <taxon>Mollusca</taxon>
        <taxon>Gastropoda</taxon>
        <taxon>Heterobranchia</taxon>
        <taxon>Euthyneura</taxon>
        <taxon>Panpulmonata</taxon>
        <taxon>Eupulmonata</taxon>
        <taxon>Stylommatophora</taxon>
        <taxon>Helicina</taxon>
        <taxon>Arionoidea</taxon>
        <taxon>Arionidae</taxon>
        <taxon>Arion</taxon>
    </lineage>
</organism>
<proteinExistence type="predicted"/>
<evidence type="ECO:0000256" key="5">
    <source>
        <dbReference type="ARBA" id="ARBA00023242"/>
    </source>
</evidence>
<evidence type="ECO:0000256" key="1">
    <source>
        <dbReference type="ARBA" id="ARBA00022723"/>
    </source>
</evidence>
<name>A0A0B7BGX2_9EUPU</name>
<dbReference type="PANTHER" id="PTHR14003">
    <property type="entry name" value="TRANSCRIPTIONAL REPRESSOR PROTEIN YY"/>
    <property type="match status" value="1"/>
</dbReference>
<evidence type="ECO:0000256" key="2">
    <source>
        <dbReference type="ARBA" id="ARBA00022737"/>
    </source>
</evidence>
<keyword evidence="4" id="KW-0862">Zinc</keyword>
<reference evidence="8" key="1">
    <citation type="submission" date="2014-12" db="EMBL/GenBank/DDBJ databases">
        <title>Insight into the proteome of Arion vulgaris.</title>
        <authorList>
            <person name="Aradska J."/>
            <person name="Bulat T."/>
            <person name="Smidak R."/>
            <person name="Sarate P."/>
            <person name="Gangsoo J."/>
            <person name="Sialana F."/>
            <person name="Bilban M."/>
            <person name="Lubec G."/>
        </authorList>
    </citation>
    <scope>NUCLEOTIDE SEQUENCE</scope>
    <source>
        <tissue evidence="8">Skin</tissue>
    </source>
</reference>
<evidence type="ECO:0000256" key="3">
    <source>
        <dbReference type="ARBA" id="ARBA00022771"/>
    </source>
</evidence>
<evidence type="ECO:0000256" key="6">
    <source>
        <dbReference type="PROSITE-ProRule" id="PRU00042"/>
    </source>
</evidence>
<protein>
    <recommendedName>
        <fullName evidence="7">C2H2-type domain-containing protein</fullName>
    </recommendedName>
</protein>
<dbReference type="GO" id="GO:0000785">
    <property type="term" value="C:chromatin"/>
    <property type="evidence" value="ECO:0007669"/>
    <property type="project" value="TreeGrafter"/>
</dbReference>
<feature type="domain" description="C2H2-type" evidence="7">
    <location>
        <begin position="266"/>
        <end position="293"/>
    </location>
</feature>
<dbReference type="EMBL" id="HACG01045353">
    <property type="protein sequence ID" value="CEK92218.1"/>
    <property type="molecule type" value="Transcribed_RNA"/>
</dbReference>
<gene>
    <name evidence="8" type="primary">ORF187162</name>
</gene>
<evidence type="ECO:0000313" key="8">
    <source>
        <dbReference type="EMBL" id="CEK92218.1"/>
    </source>
</evidence>
<dbReference type="PROSITE" id="PS50157">
    <property type="entry name" value="ZINC_FINGER_C2H2_2"/>
    <property type="match status" value="2"/>
</dbReference>
<dbReference type="GO" id="GO:0008270">
    <property type="term" value="F:zinc ion binding"/>
    <property type="evidence" value="ECO:0007669"/>
    <property type="project" value="UniProtKB-KW"/>
</dbReference>
<sequence>MAQEMKQEVDMITDIHQISDEMISNEDVKEVKREVDILDEEMTELMEVKQSGLCGEDDGGNIKDEISANTWCHFTDCHTDDKNMESPCGVQHLQLGASDSFSENHSKHIIKMETDKEDETDNKEILTEYMIKIETNTEDETDNKEILGKYRTRMETNTEVKIEDCEMNTQRKEDISIETGDLKLHELKQSLTIMTKNVQNYGNLSVNNGECNRLSENEFCVSEIGKLAGSNTSSVKLYKCNLCEEKFTTAGHLKRHRKIHRGEKHNICDVCGVNFTTAHKLRVHRLTHTGEKP</sequence>
<dbReference type="Pfam" id="PF00096">
    <property type="entry name" value="zf-C2H2"/>
    <property type="match status" value="2"/>
</dbReference>
<dbReference type="InterPro" id="IPR036236">
    <property type="entry name" value="Znf_C2H2_sf"/>
</dbReference>
<dbReference type="GO" id="GO:0000981">
    <property type="term" value="F:DNA-binding transcription factor activity, RNA polymerase II-specific"/>
    <property type="evidence" value="ECO:0007669"/>
    <property type="project" value="TreeGrafter"/>
</dbReference>
<feature type="non-terminal residue" evidence="8">
    <location>
        <position position="293"/>
    </location>
</feature>
<keyword evidence="2" id="KW-0677">Repeat</keyword>